<dbReference type="InterPro" id="IPR010516">
    <property type="entry name" value="SAP18"/>
</dbReference>
<dbReference type="InterPro" id="IPR042534">
    <property type="entry name" value="SAP18_sf"/>
</dbReference>
<gene>
    <name evidence="3" type="ORF">DFH08DRAFT_771069</name>
</gene>
<dbReference type="Pfam" id="PF06487">
    <property type="entry name" value="SAP18"/>
    <property type="match status" value="1"/>
</dbReference>
<feature type="compositionally biased region" description="Low complexity" evidence="2">
    <location>
        <begin position="214"/>
        <end position="224"/>
    </location>
</feature>
<feature type="region of interest" description="Disordered" evidence="2">
    <location>
        <begin position="183"/>
        <end position="313"/>
    </location>
</feature>
<sequence>MQVDSTPADDAAFSRQKTAPFLIRTFLKIGSFHRITLFEDGTLPTTDEQQLFTWKDATLREILTTLRNTAPHVAEYRHPLARFSFRTVYVEQGSHGRFVSKDLGMVYSRDILGEPGTLTSTAPRLLEDAFDADYAPAPPGDDATKTRDRTLDDLRFVPGDFLLVAVLLPKSVTLPSEISIKGAAPAGGANGSWRAGPGGAGSGKGDGGWGGAGALPPQGGTAPAGRGGGHWRGDSSAGAGAPRGGRGGGRGGGDRDRDRDRERDRDRVPPPRRGGRDSPPHRGGGGGWGDRGRGRRGDRDSRSRSPPPRRRRD</sequence>
<evidence type="ECO:0000256" key="1">
    <source>
        <dbReference type="ARBA" id="ARBA00009143"/>
    </source>
</evidence>
<proteinExistence type="inferred from homology"/>
<dbReference type="Gene3D" id="3.10.20.550">
    <property type="entry name" value="ASAP complex, SAP18 subunit"/>
    <property type="match status" value="1"/>
</dbReference>
<feature type="compositionally biased region" description="Gly residues" evidence="2">
    <location>
        <begin position="241"/>
        <end position="251"/>
    </location>
</feature>
<comment type="caution">
    <text evidence="3">The sequence shown here is derived from an EMBL/GenBank/DDBJ whole genome shotgun (WGS) entry which is preliminary data.</text>
</comment>
<feature type="compositionally biased region" description="Basic and acidic residues" evidence="2">
    <location>
        <begin position="290"/>
        <end position="303"/>
    </location>
</feature>
<dbReference type="GO" id="GO:0005634">
    <property type="term" value="C:nucleus"/>
    <property type="evidence" value="ECO:0007669"/>
    <property type="project" value="TreeGrafter"/>
</dbReference>
<organism evidence="3 4">
    <name type="scientific">Mycena albidolilacea</name>
    <dbReference type="NCBI Taxonomy" id="1033008"/>
    <lineage>
        <taxon>Eukaryota</taxon>
        <taxon>Fungi</taxon>
        <taxon>Dikarya</taxon>
        <taxon>Basidiomycota</taxon>
        <taxon>Agaricomycotina</taxon>
        <taxon>Agaricomycetes</taxon>
        <taxon>Agaricomycetidae</taxon>
        <taxon>Agaricales</taxon>
        <taxon>Marasmiineae</taxon>
        <taxon>Mycenaceae</taxon>
        <taxon>Mycena</taxon>
    </lineage>
</organism>
<dbReference type="PANTHER" id="PTHR13082">
    <property type="entry name" value="SAP18"/>
    <property type="match status" value="1"/>
</dbReference>
<protein>
    <submittedName>
        <fullName evidence="3">Histone deacetylase complex protein</fullName>
    </submittedName>
</protein>
<evidence type="ECO:0000313" key="4">
    <source>
        <dbReference type="Proteomes" id="UP001218218"/>
    </source>
</evidence>
<evidence type="ECO:0000313" key="3">
    <source>
        <dbReference type="EMBL" id="KAJ7356868.1"/>
    </source>
</evidence>
<dbReference type="AlphaFoldDB" id="A0AAD7EZV0"/>
<dbReference type="EMBL" id="JARIHO010000008">
    <property type="protein sequence ID" value="KAJ7356868.1"/>
    <property type="molecule type" value="Genomic_DNA"/>
</dbReference>
<keyword evidence="4" id="KW-1185">Reference proteome</keyword>
<accession>A0AAD7EZV0</accession>
<evidence type="ECO:0000256" key="2">
    <source>
        <dbReference type="SAM" id="MobiDB-lite"/>
    </source>
</evidence>
<comment type="similarity">
    <text evidence="1">Belongs to the SAP18 family.</text>
</comment>
<feature type="compositionally biased region" description="Basic and acidic residues" evidence="2">
    <location>
        <begin position="252"/>
        <end position="280"/>
    </location>
</feature>
<feature type="compositionally biased region" description="Gly residues" evidence="2">
    <location>
        <begin position="196"/>
        <end position="213"/>
    </location>
</feature>
<name>A0AAD7EZV0_9AGAR</name>
<dbReference type="PANTHER" id="PTHR13082:SF0">
    <property type="entry name" value="HISTONE DEACETYLASE COMPLEX SUBUNIT SAP18"/>
    <property type="match status" value="1"/>
</dbReference>
<dbReference type="Proteomes" id="UP001218218">
    <property type="component" value="Unassembled WGS sequence"/>
</dbReference>
<reference evidence="3" key="1">
    <citation type="submission" date="2023-03" db="EMBL/GenBank/DDBJ databases">
        <title>Massive genome expansion in bonnet fungi (Mycena s.s.) driven by repeated elements and novel gene families across ecological guilds.</title>
        <authorList>
            <consortium name="Lawrence Berkeley National Laboratory"/>
            <person name="Harder C.B."/>
            <person name="Miyauchi S."/>
            <person name="Viragh M."/>
            <person name="Kuo A."/>
            <person name="Thoen E."/>
            <person name="Andreopoulos B."/>
            <person name="Lu D."/>
            <person name="Skrede I."/>
            <person name="Drula E."/>
            <person name="Henrissat B."/>
            <person name="Morin E."/>
            <person name="Kohler A."/>
            <person name="Barry K."/>
            <person name="LaButti K."/>
            <person name="Morin E."/>
            <person name="Salamov A."/>
            <person name="Lipzen A."/>
            <person name="Mereny Z."/>
            <person name="Hegedus B."/>
            <person name="Baldrian P."/>
            <person name="Stursova M."/>
            <person name="Weitz H."/>
            <person name="Taylor A."/>
            <person name="Grigoriev I.V."/>
            <person name="Nagy L.G."/>
            <person name="Martin F."/>
            <person name="Kauserud H."/>
        </authorList>
    </citation>
    <scope>NUCLEOTIDE SEQUENCE</scope>
    <source>
        <strain evidence="3">CBHHK002</strain>
    </source>
</reference>